<name>A0A644XEG6_9ZZZZ</name>
<gene>
    <name evidence="1" type="ORF">SDC9_60659</name>
</gene>
<accession>A0A644XEG6</accession>
<evidence type="ECO:0000313" key="1">
    <source>
        <dbReference type="EMBL" id="MPM14297.1"/>
    </source>
</evidence>
<dbReference type="EMBL" id="VSSQ01002256">
    <property type="protein sequence ID" value="MPM14297.1"/>
    <property type="molecule type" value="Genomic_DNA"/>
</dbReference>
<sequence length="60" mass="7109">MKTLNEYLNAISKRGDRYGRNGGILDLLLWCNKQNTQRVTIEEARQFYEDPDSPYQKTQK</sequence>
<reference evidence="1" key="1">
    <citation type="submission" date="2019-08" db="EMBL/GenBank/DDBJ databases">
        <authorList>
            <person name="Kucharzyk K."/>
            <person name="Murdoch R.W."/>
            <person name="Higgins S."/>
            <person name="Loffler F."/>
        </authorList>
    </citation>
    <scope>NUCLEOTIDE SEQUENCE</scope>
</reference>
<organism evidence="1">
    <name type="scientific">bioreactor metagenome</name>
    <dbReference type="NCBI Taxonomy" id="1076179"/>
    <lineage>
        <taxon>unclassified sequences</taxon>
        <taxon>metagenomes</taxon>
        <taxon>ecological metagenomes</taxon>
    </lineage>
</organism>
<comment type="caution">
    <text evidence="1">The sequence shown here is derived from an EMBL/GenBank/DDBJ whole genome shotgun (WGS) entry which is preliminary data.</text>
</comment>
<dbReference type="AlphaFoldDB" id="A0A644XEG6"/>
<protein>
    <submittedName>
        <fullName evidence="1">Uncharacterized protein</fullName>
    </submittedName>
</protein>
<proteinExistence type="predicted"/>